<comment type="caution">
    <text evidence="1">The sequence shown here is derived from an EMBL/GenBank/DDBJ whole genome shotgun (WGS) entry which is preliminary data.</text>
</comment>
<protein>
    <submittedName>
        <fullName evidence="1">Uncharacterized protein</fullName>
    </submittedName>
</protein>
<dbReference type="Proteomes" id="UP001143856">
    <property type="component" value="Unassembled WGS sequence"/>
</dbReference>
<dbReference type="EMBL" id="JAPDGR010001323">
    <property type="protein sequence ID" value="KAJ2984175.1"/>
    <property type="molecule type" value="Genomic_DNA"/>
</dbReference>
<sequence length="483" mass="47722">MLFKSHSPPIARRLLVATLFTLGFLATVSHSESQASNSLQQHDPPLKDDPLVPIHEKRLFDWGAVVSFVPSLLGNIVPDNIVSPLVAQVTADVNSLLPLLNNPSAQLPDGVTLVTGGQAALPLTAQPLPTGAQLGGLADKLGGLLNGVVPVAAPSIIAKITEKALGVVASVEAIATDVASLGGQIANHQIQAPDALGQIGGLLGSLDSKVNDIVNGITSDLSSELPLPVLKDLGQAISSGLGDVIGAANGPLPLVGDLIEQNVCGAVTEVDGILATVAGLCGEMPSAVAEVSSELATAHLTNSDATLTGDASAVTIFPSSPPITDNSATASALPSSPQNSRDQDTLTSPATVKSSDSPSSNPEGDNATSSPGQQSPSQATPGSSISNTQTPSGHPSTGSPSPGSTGGASSTPVSSLPSTGASTPGVNGTQPHSTAVSSPVTAGSAQPGAGSASQTTATGADGIVTVTEYQTTCTSDVLKPTAA</sequence>
<reference evidence="1" key="1">
    <citation type="submission" date="2022-10" db="EMBL/GenBank/DDBJ databases">
        <title>Genome Sequence of Xylaria curta.</title>
        <authorList>
            <person name="Buettner E."/>
        </authorList>
    </citation>
    <scope>NUCLEOTIDE SEQUENCE</scope>
    <source>
        <strain evidence="1">Babe10</strain>
    </source>
</reference>
<evidence type="ECO:0000313" key="2">
    <source>
        <dbReference type="Proteomes" id="UP001143856"/>
    </source>
</evidence>
<organism evidence="1 2">
    <name type="scientific">Xylaria curta</name>
    <dbReference type="NCBI Taxonomy" id="42375"/>
    <lineage>
        <taxon>Eukaryota</taxon>
        <taxon>Fungi</taxon>
        <taxon>Dikarya</taxon>
        <taxon>Ascomycota</taxon>
        <taxon>Pezizomycotina</taxon>
        <taxon>Sordariomycetes</taxon>
        <taxon>Xylariomycetidae</taxon>
        <taxon>Xylariales</taxon>
        <taxon>Xylariaceae</taxon>
        <taxon>Xylaria</taxon>
    </lineage>
</organism>
<name>A0ACC1NZ11_9PEZI</name>
<keyword evidence="2" id="KW-1185">Reference proteome</keyword>
<accession>A0ACC1NZ11</accession>
<gene>
    <name evidence="1" type="ORF">NUW58_g6130</name>
</gene>
<proteinExistence type="predicted"/>
<evidence type="ECO:0000313" key="1">
    <source>
        <dbReference type="EMBL" id="KAJ2984175.1"/>
    </source>
</evidence>